<dbReference type="InterPro" id="IPR014985">
    <property type="entry name" value="WbqC"/>
</dbReference>
<dbReference type="AlphaFoldDB" id="A0A1M6HS89"/>
<dbReference type="Pfam" id="PF08889">
    <property type="entry name" value="WbqC"/>
    <property type="match status" value="1"/>
</dbReference>
<keyword evidence="2" id="KW-1185">Reference proteome</keyword>
<proteinExistence type="predicted"/>
<dbReference type="STRING" id="797419.SAMN05216556_11365"/>
<accession>A0A1M6HS89</accession>
<evidence type="ECO:0000313" key="1">
    <source>
        <dbReference type="EMBL" id="SHJ25062.1"/>
    </source>
</evidence>
<organism evidence="1 2">
    <name type="scientific">Aequorivita viscosa</name>
    <dbReference type="NCBI Taxonomy" id="797419"/>
    <lineage>
        <taxon>Bacteria</taxon>
        <taxon>Pseudomonadati</taxon>
        <taxon>Bacteroidota</taxon>
        <taxon>Flavobacteriia</taxon>
        <taxon>Flavobacteriales</taxon>
        <taxon>Flavobacteriaceae</taxon>
        <taxon>Aequorivita</taxon>
    </lineage>
</organism>
<dbReference type="RefSeq" id="WP_073218249.1">
    <property type="nucleotide sequence ID" value="NZ_FNNS01000013.1"/>
</dbReference>
<evidence type="ECO:0000313" key="2">
    <source>
        <dbReference type="Proteomes" id="UP000184172"/>
    </source>
</evidence>
<gene>
    <name evidence="1" type="ORF">SAMN04487908_11239</name>
</gene>
<dbReference type="EMBL" id="FQYV01000012">
    <property type="protein sequence ID" value="SHJ25062.1"/>
    <property type="molecule type" value="Genomic_DNA"/>
</dbReference>
<reference evidence="2" key="1">
    <citation type="submission" date="2016-11" db="EMBL/GenBank/DDBJ databases">
        <authorList>
            <person name="Varghese N."/>
            <person name="Submissions S."/>
        </authorList>
    </citation>
    <scope>NUCLEOTIDE SEQUENCE [LARGE SCALE GENOMIC DNA]</scope>
    <source>
        <strain evidence="2">DSM 26349</strain>
    </source>
</reference>
<dbReference type="Proteomes" id="UP000184172">
    <property type="component" value="Unassembled WGS sequence"/>
</dbReference>
<dbReference type="OrthoDB" id="1523452at2"/>
<protein>
    <submittedName>
        <fullName evidence="1">WbqC-like protein family protein</fullName>
    </submittedName>
</protein>
<sequence length="207" mass="24158">MKTILLHPSYFPSIEQMAAVVQADDVVWEVEDNYQKQTYRNRAYIAHSNGILLLNIPVKHNKNGNRQKCKEVIVENDFPWQEQHWKSLLSAYRTSPFFEFYEDDIEHLFTDPVDNLMTHNLNVFETLAGLIGIEVKTSKTVEFQIDPPILDFRHLVNSKKKTSFKTEPYTQVLEANHGFLPNLSVLDLLFNEGPNTLEYLERQTIVF</sequence>
<name>A0A1M6HS89_9FLAO</name>